<feature type="region of interest" description="Disordered" evidence="1">
    <location>
        <begin position="67"/>
        <end position="115"/>
    </location>
</feature>
<accession>A0A176VDD3</accession>
<organism evidence="4 5">
    <name type="scientific">Marchantia polymorpha subsp. ruderalis</name>
    <dbReference type="NCBI Taxonomy" id="1480154"/>
    <lineage>
        <taxon>Eukaryota</taxon>
        <taxon>Viridiplantae</taxon>
        <taxon>Streptophyta</taxon>
        <taxon>Embryophyta</taxon>
        <taxon>Marchantiophyta</taxon>
        <taxon>Marchantiopsida</taxon>
        <taxon>Marchantiidae</taxon>
        <taxon>Marchantiales</taxon>
        <taxon>Marchantiaceae</taxon>
        <taxon>Marchantia</taxon>
    </lineage>
</organism>
<dbReference type="Proteomes" id="UP000077202">
    <property type="component" value="Unassembled WGS sequence"/>
</dbReference>
<dbReference type="Pfam" id="PF13976">
    <property type="entry name" value="gag_pre-integrs"/>
    <property type="match status" value="1"/>
</dbReference>
<evidence type="ECO:0000259" key="2">
    <source>
        <dbReference type="Pfam" id="PF13976"/>
    </source>
</evidence>
<keyword evidence="5" id="KW-1185">Reference proteome</keyword>
<dbReference type="Pfam" id="PF22936">
    <property type="entry name" value="Pol_BBD"/>
    <property type="match status" value="1"/>
</dbReference>
<dbReference type="AlphaFoldDB" id="A0A176VDD3"/>
<gene>
    <name evidence="4" type="ORF">AXG93_2566s1140</name>
</gene>
<protein>
    <submittedName>
        <fullName evidence="4">Uncharacterized protein</fullName>
    </submittedName>
</protein>
<evidence type="ECO:0000313" key="5">
    <source>
        <dbReference type="Proteomes" id="UP000077202"/>
    </source>
</evidence>
<name>A0A176VDD3_MARPO</name>
<reference evidence="4" key="1">
    <citation type="submission" date="2016-03" db="EMBL/GenBank/DDBJ databases">
        <title>Mechanisms controlling the formation of the plant cell surface in tip-growing cells are functionally conserved among land plants.</title>
        <authorList>
            <person name="Honkanen S."/>
            <person name="Jones V.A."/>
            <person name="Morieri G."/>
            <person name="Champion C."/>
            <person name="Hetherington A.J."/>
            <person name="Kelly S."/>
            <person name="Saint-Marcoux D."/>
            <person name="Proust H."/>
            <person name="Prescott H."/>
            <person name="Dolan L."/>
        </authorList>
    </citation>
    <scope>NUCLEOTIDE SEQUENCE [LARGE SCALE GENOMIC DNA]</scope>
    <source>
        <tissue evidence="4">Whole gametophyte</tissue>
    </source>
</reference>
<evidence type="ECO:0000256" key="1">
    <source>
        <dbReference type="SAM" id="MobiDB-lite"/>
    </source>
</evidence>
<comment type="caution">
    <text evidence="4">The sequence shown here is derived from an EMBL/GenBank/DDBJ whole genome shotgun (WGS) entry which is preliminary data.</text>
</comment>
<dbReference type="InterPro" id="IPR025724">
    <property type="entry name" value="GAG-pre-integrase_dom"/>
</dbReference>
<feature type="compositionally biased region" description="Low complexity" evidence="1">
    <location>
        <begin position="68"/>
        <end position="83"/>
    </location>
</feature>
<feature type="domain" description="Retrovirus-related Pol polyprotein from transposon TNT 1-94-like beta-barrel" evidence="3">
    <location>
        <begin position="115"/>
        <end position="166"/>
    </location>
</feature>
<evidence type="ECO:0000313" key="4">
    <source>
        <dbReference type="EMBL" id="OAE18331.1"/>
    </source>
</evidence>
<evidence type="ECO:0000259" key="3">
    <source>
        <dbReference type="Pfam" id="PF22936"/>
    </source>
</evidence>
<dbReference type="InterPro" id="IPR054722">
    <property type="entry name" value="PolX-like_BBD"/>
</dbReference>
<proteinExistence type="predicted"/>
<sequence>MGFDDGKHKMEKFDGSDFAIWKTQIEYYLNQKDLYRPLLGKEKGKKTGEFNEDWEVLDRKALGEVTRGSINSSGSGTSVSALSFEQQRGRTPSKDGQNQNRNKSKSKGKGKGRDFGKVYLGGDKPCSIVGRGDVQIATQGYTWCLKDVRHVPNLKRNLVSVGQLAVASYTSTFIGNTWRVSNGTMVAAKGKKVGTLYLTSHGSDTLAVLDNKKNSILWHNRLEHMSEKGMKVMHGIGKLPELELVDIDICEDCIFEKQKHVSFQKGGRPPRAQKLELVHTDV</sequence>
<dbReference type="EMBL" id="LVLJ01004077">
    <property type="protein sequence ID" value="OAE18331.1"/>
    <property type="molecule type" value="Genomic_DNA"/>
</dbReference>
<feature type="domain" description="GAG-pre-integrase" evidence="2">
    <location>
        <begin position="201"/>
        <end position="258"/>
    </location>
</feature>